<gene>
    <name evidence="2" type="ORF">ETD85_01070</name>
</gene>
<reference evidence="2 3" key="1">
    <citation type="submission" date="2019-05" db="EMBL/GenBank/DDBJ databases">
        <title>Draft genome sequence of Nonomuraea zeae DSM 100528.</title>
        <authorList>
            <person name="Saricaoglu S."/>
            <person name="Isik K."/>
        </authorList>
    </citation>
    <scope>NUCLEOTIDE SEQUENCE [LARGE SCALE GENOMIC DNA]</scope>
    <source>
        <strain evidence="2 3">DSM 100528</strain>
    </source>
</reference>
<protein>
    <submittedName>
        <fullName evidence="2">Uncharacterized protein</fullName>
    </submittedName>
</protein>
<dbReference type="AlphaFoldDB" id="A0A5S4H4G2"/>
<organism evidence="2 3">
    <name type="scientific">Nonomuraea zeae</name>
    <dbReference type="NCBI Taxonomy" id="1642303"/>
    <lineage>
        <taxon>Bacteria</taxon>
        <taxon>Bacillati</taxon>
        <taxon>Actinomycetota</taxon>
        <taxon>Actinomycetes</taxon>
        <taxon>Streptosporangiales</taxon>
        <taxon>Streptosporangiaceae</taxon>
        <taxon>Nonomuraea</taxon>
    </lineage>
</organism>
<evidence type="ECO:0000313" key="3">
    <source>
        <dbReference type="Proteomes" id="UP000306628"/>
    </source>
</evidence>
<dbReference type="EMBL" id="VCKX01000002">
    <property type="protein sequence ID" value="TMR39634.1"/>
    <property type="molecule type" value="Genomic_DNA"/>
</dbReference>
<comment type="caution">
    <text evidence="2">The sequence shown here is derived from an EMBL/GenBank/DDBJ whole genome shotgun (WGS) entry which is preliminary data.</text>
</comment>
<sequence>MSVLNRVLNEGRGVEIDGLRRMGKALGYSLGEMLIFAGQAEPDELPARPLEPPQTTPQYANPQEQKIWEIEGIEDGHKKTLIRMLRALRADDDADERPAARVTELRRPS</sequence>
<feature type="region of interest" description="Disordered" evidence="1">
    <location>
        <begin position="89"/>
        <end position="109"/>
    </location>
</feature>
<evidence type="ECO:0000256" key="1">
    <source>
        <dbReference type="SAM" id="MobiDB-lite"/>
    </source>
</evidence>
<dbReference type="Proteomes" id="UP000306628">
    <property type="component" value="Unassembled WGS sequence"/>
</dbReference>
<dbReference type="RefSeq" id="WP_138687660.1">
    <property type="nucleotide sequence ID" value="NZ_JBHSAZ010000112.1"/>
</dbReference>
<name>A0A5S4H4G2_9ACTN</name>
<accession>A0A5S4H4G2</accession>
<dbReference type="OrthoDB" id="4215674at2"/>
<proteinExistence type="predicted"/>
<feature type="region of interest" description="Disordered" evidence="1">
    <location>
        <begin position="43"/>
        <end position="63"/>
    </location>
</feature>
<evidence type="ECO:0000313" key="2">
    <source>
        <dbReference type="EMBL" id="TMR39634.1"/>
    </source>
</evidence>
<keyword evidence="3" id="KW-1185">Reference proteome</keyword>